<organism evidence="1 2">
    <name type="scientific">Corynebacterium pelargi</name>
    <dbReference type="NCBI Taxonomy" id="1471400"/>
    <lineage>
        <taxon>Bacteria</taxon>
        <taxon>Bacillati</taxon>
        <taxon>Actinomycetota</taxon>
        <taxon>Actinomycetes</taxon>
        <taxon>Mycobacteriales</taxon>
        <taxon>Corynebacteriaceae</taxon>
        <taxon>Corynebacterium</taxon>
    </lineage>
</organism>
<dbReference type="Proteomes" id="UP000288929">
    <property type="component" value="Chromosome"/>
</dbReference>
<dbReference type="OrthoDB" id="4424197at2"/>
<dbReference type="RefSeq" id="WP_128889548.1">
    <property type="nucleotide sequence ID" value="NZ_BMCX01000001.1"/>
</dbReference>
<protein>
    <submittedName>
        <fullName evidence="1">Uncharacterized protein</fullName>
    </submittedName>
</protein>
<dbReference type="KEGG" id="cpeg:CPELA_03885"/>
<sequence>MDTTDRARFIIAIGSLLALVILLVVLAGNQPGTQTTMHNGDVLGKQEEETFQQYQDRATRTLEGRGERFALITFQQPLSPTSAEQTLEPIGRVNAVVLDSSAPLALPEPVAPEGRADVIRRYQSFAGAKDAPLQAAVVREELLTLRELAAQPDIAAIEALPDDAAWGHFGITLVRAPAA</sequence>
<accession>A0A410W7X1</accession>
<dbReference type="EMBL" id="CP035299">
    <property type="protein sequence ID" value="QAU52056.1"/>
    <property type="molecule type" value="Genomic_DNA"/>
</dbReference>
<dbReference type="AlphaFoldDB" id="A0A410W7X1"/>
<evidence type="ECO:0000313" key="2">
    <source>
        <dbReference type="Proteomes" id="UP000288929"/>
    </source>
</evidence>
<gene>
    <name evidence="1" type="ORF">CPELA_03885</name>
</gene>
<keyword evidence="2" id="KW-1185">Reference proteome</keyword>
<reference evidence="1 2" key="1">
    <citation type="submission" date="2019-01" db="EMBL/GenBank/DDBJ databases">
        <authorList>
            <person name="Ruckert C."/>
            <person name="Busche T."/>
            <person name="Kalinowski J."/>
        </authorList>
    </citation>
    <scope>NUCLEOTIDE SEQUENCE [LARGE SCALE GENOMIC DNA]</scope>
    <source>
        <strain evidence="1 2">136/3</strain>
    </source>
</reference>
<evidence type="ECO:0000313" key="1">
    <source>
        <dbReference type="EMBL" id="QAU52056.1"/>
    </source>
</evidence>
<proteinExistence type="predicted"/>
<name>A0A410W7X1_9CORY</name>